<dbReference type="Pfam" id="PF13041">
    <property type="entry name" value="PPR_2"/>
    <property type="match status" value="3"/>
</dbReference>
<dbReference type="GO" id="GO:0003729">
    <property type="term" value="F:mRNA binding"/>
    <property type="evidence" value="ECO:0007669"/>
    <property type="project" value="TreeGrafter"/>
</dbReference>
<organism evidence="4 5">
    <name type="scientific">Striga asiatica</name>
    <name type="common">Asiatic witchweed</name>
    <name type="synonym">Buchnera asiatica</name>
    <dbReference type="NCBI Taxonomy" id="4170"/>
    <lineage>
        <taxon>Eukaryota</taxon>
        <taxon>Viridiplantae</taxon>
        <taxon>Streptophyta</taxon>
        <taxon>Embryophyta</taxon>
        <taxon>Tracheophyta</taxon>
        <taxon>Spermatophyta</taxon>
        <taxon>Magnoliopsida</taxon>
        <taxon>eudicotyledons</taxon>
        <taxon>Gunneridae</taxon>
        <taxon>Pentapetalae</taxon>
        <taxon>asterids</taxon>
        <taxon>lamiids</taxon>
        <taxon>Lamiales</taxon>
        <taxon>Orobanchaceae</taxon>
        <taxon>Buchnereae</taxon>
        <taxon>Striga</taxon>
    </lineage>
</organism>
<dbReference type="OrthoDB" id="185373at2759"/>
<feature type="repeat" description="PPR" evidence="3">
    <location>
        <begin position="285"/>
        <end position="315"/>
    </location>
</feature>
<name>A0A5A7R6A1_STRAF</name>
<dbReference type="AlphaFoldDB" id="A0A5A7R6A1"/>
<comment type="similarity">
    <text evidence="1">Belongs to the PPR family. P subfamily.</text>
</comment>
<dbReference type="EMBL" id="BKCP01010514">
    <property type="protein sequence ID" value="GER52946.1"/>
    <property type="molecule type" value="Genomic_DNA"/>
</dbReference>
<comment type="caution">
    <text evidence="4">The sequence shown here is derived from an EMBL/GenBank/DDBJ whole genome shotgun (WGS) entry which is preliminary data.</text>
</comment>
<evidence type="ECO:0000313" key="5">
    <source>
        <dbReference type="Proteomes" id="UP000325081"/>
    </source>
</evidence>
<dbReference type="Proteomes" id="UP000325081">
    <property type="component" value="Unassembled WGS sequence"/>
</dbReference>
<feature type="repeat" description="PPR" evidence="3">
    <location>
        <begin position="212"/>
        <end position="246"/>
    </location>
</feature>
<evidence type="ECO:0000256" key="2">
    <source>
        <dbReference type="ARBA" id="ARBA00022737"/>
    </source>
</evidence>
<gene>
    <name evidence="4" type="ORF">STAS_30426</name>
</gene>
<proteinExistence type="inferred from homology"/>
<feature type="repeat" description="PPR" evidence="3">
    <location>
        <begin position="383"/>
        <end position="417"/>
    </location>
</feature>
<dbReference type="Pfam" id="PF12854">
    <property type="entry name" value="PPR_1"/>
    <property type="match status" value="1"/>
</dbReference>
<dbReference type="GO" id="GO:0006396">
    <property type="term" value="P:RNA processing"/>
    <property type="evidence" value="ECO:0007669"/>
    <property type="project" value="TreeGrafter"/>
</dbReference>
<accession>A0A5A7R6A1</accession>
<evidence type="ECO:0000313" key="4">
    <source>
        <dbReference type="EMBL" id="GER52946.1"/>
    </source>
</evidence>
<keyword evidence="2" id="KW-0677">Repeat</keyword>
<feature type="repeat" description="PPR" evidence="3">
    <location>
        <begin position="480"/>
        <end position="514"/>
    </location>
</feature>
<protein>
    <submittedName>
        <fullName evidence="4">Pentatricopeptide repeat-containing protein</fullName>
    </submittedName>
</protein>
<evidence type="ECO:0000256" key="3">
    <source>
        <dbReference type="PROSITE-ProRule" id="PRU00708"/>
    </source>
</evidence>
<sequence length="580" mass="65804">MFLGLCSSQSRNLFVRGLHFSKNFGAEDIIFKAVCVNIRQKKWTFLDRLSSELSNSLHSRVIREFRSSPQLLLEFYQRIGGQKSVSCSLESCCIMIHVTVGSKNYEDALNLTKQLMIFKGHTPLDISEALINSRNEGGFSNSSVFDTLVRACSEIGSTNDAYEVIKRLGVEKGYWVSIHAWNNFLSHLLKTGDVGRFWMRYREMISYGYYENVNTFNLLILALCKECKFSEAFSAFDKMLKRRIVPNVVGFNVLVDGACKVNDLDLAVELVQKIGIMSMGHVTPNIVTYNSLVNGYCKKGNPEIAEVILDKMVETVYNSLIHQLYMEGNASEASFLVSNMMENHVPPDEVTHSIIVKGLCRNGEIDEALRIHNWIAEKNSVKDAFCHNIIMSYLLRTKDIRGAKQVLCSMFIRGLVPDVDGFCKEKSVDCLVFLAEEMKRLNIYDVVTFNTLLSGYCCSGKIEEAFGLFVNMRKFGIKANKITYNIMINLFCKFGLFEHAKELLSVMVLEGFTPDEVTYTTMVTNINNMSSYEEVVKMHDYLVVHGVILNEQTYEAIIRPAIMKEIEVQGRHEHGRCTSG</sequence>
<dbReference type="Gene3D" id="1.25.40.10">
    <property type="entry name" value="Tetratricopeptide repeat domain"/>
    <property type="match status" value="4"/>
</dbReference>
<feature type="repeat" description="PPR" evidence="3">
    <location>
        <begin position="348"/>
        <end position="382"/>
    </location>
</feature>
<dbReference type="InterPro" id="IPR051114">
    <property type="entry name" value="Mito_RNA_Proc_CCM1"/>
</dbReference>
<dbReference type="InterPro" id="IPR011990">
    <property type="entry name" value="TPR-like_helical_dom_sf"/>
</dbReference>
<feature type="repeat" description="PPR" evidence="3">
    <location>
        <begin position="445"/>
        <end position="479"/>
    </location>
</feature>
<dbReference type="PANTHER" id="PTHR47934:SF6">
    <property type="entry name" value="MITOCHONDRIAL GROUP I INTRON SPLICING FACTOR CCM1-RELATED"/>
    <property type="match status" value="1"/>
</dbReference>
<dbReference type="NCBIfam" id="TIGR00756">
    <property type="entry name" value="PPR"/>
    <property type="match status" value="6"/>
</dbReference>
<keyword evidence="5" id="KW-1185">Reference proteome</keyword>
<reference evidence="5" key="1">
    <citation type="journal article" date="2019" name="Curr. Biol.">
        <title>Genome Sequence of Striga asiatica Provides Insight into the Evolution of Plant Parasitism.</title>
        <authorList>
            <person name="Yoshida S."/>
            <person name="Kim S."/>
            <person name="Wafula E.K."/>
            <person name="Tanskanen J."/>
            <person name="Kim Y.M."/>
            <person name="Honaas L."/>
            <person name="Yang Z."/>
            <person name="Spallek T."/>
            <person name="Conn C.E."/>
            <person name="Ichihashi Y."/>
            <person name="Cheong K."/>
            <person name="Cui S."/>
            <person name="Der J.P."/>
            <person name="Gundlach H."/>
            <person name="Jiao Y."/>
            <person name="Hori C."/>
            <person name="Ishida J.K."/>
            <person name="Kasahara H."/>
            <person name="Kiba T."/>
            <person name="Kim M.S."/>
            <person name="Koo N."/>
            <person name="Laohavisit A."/>
            <person name="Lee Y.H."/>
            <person name="Lumba S."/>
            <person name="McCourt P."/>
            <person name="Mortimer J.C."/>
            <person name="Mutuku J.M."/>
            <person name="Nomura T."/>
            <person name="Sasaki-Sekimoto Y."/>
            <person name="Seto Y."/>
            <person name="Wang Y."/>
            <person name="Wakatake T."/>
            <person name="Sakakibara H."/>
            <person name="Demura T."/>
            <person name="Yamaguchi S."/>
            <person name="Yoneyama K."/>
            <person name="Manabe R.I."/>
            <person name="Nelson D.C."/>
            <person name="Schulman A.H."/>
            <person name="Timko M.P."/>
            <person name="dePamphilis C.W."/>
            <person name="Choi D."/>
            <person name="Shirasu K."/>
        </authorList>
    </citation>
    <scope>NUCLEOTIDE SEQUENCE [LARGE SCALE GENOMIC DNA]</scope>
    <source>
        <strain evidence="5">cv. UVA1</strain>
    </source>
</reference>
<dbReference type="InterPro" id="IPR002885">
    <property type="entry name" value="PPR_rpt"/>
</dbReference>
<dbReference type="GO" id="GO:0007005">
    <property type="term" value="P:mitochondrion organization"/>
    <property type="evidence" value="ECO:0007669"/>
    <property type="project" value="TreeGrafter"/>
</dbReference>
<dbReference type="GO" id="GO:0005739">
    <property type="term" value="C:mitochondrion"/>
    <property type="evidence" value="ECO:0007669"/>
    <property type="project" value="TreeGrafter"/>
</dbReference>
<dbReference type="PANTHER" id="PTHR47934">
    <property type="entry name" value="PENTATRICOPEPTIDE REPEAT-CONTAINING PROTEIN PET309, MITOCHONDRIAL"/>
    <property type="match status" value="1"/>
</dbReference>
<evidence type="ECO:0000256" key="1">
    <source>
        <dbReference type="ARBA" id="ARBA00007626"/>
    </source>
</evidence>
<dbReference type="PROSITE" id="PS51375">
    <property type="entry name" value="PPR"/>
    <property type="match status" value="6"/>
</dbReference>